<name>A5D356_PELTS</name>
<dbReference type="eggNOG" id="COG1191">
    <property type="taxonomic scope" value="Bacteria"/>
</dbReference>
<dbReference type="CDD" id="cd06171">
    <property type="entry name" value="Sigma70_r4"/>
    <property type="match status" value="1"/>
</dbReference>
<reference evidence="8" key="1">
    <citation type="journal article" date="2008" name="Genome Res.">
        <title>The genome of Pelotomaculum thermopropionicum reveals niche-associated evolution in anaerobic microbiota.</title>
        <authorList>
            <person name="Kosaka T."/>
            <person name="Kato S."/>
            <person name="Shimoyama T."/>
            <person name="Ishii S."/>
            <person name="Abe T."/>
            <person name="Watanabe K."/>
        </authorList>
    </citation>
    <scope>NUCLEOTIDE SEQUENCE [LARGE SCALE GENOMIC DNA]</scope>
    <source>
        <strain evidence="8">DSM 13744 / JCM 10971 / SI</strain>
    </source>
</reference>
<proteinExistence type="predicted"/>
<dbReference type="STRING" id="370438.PTH_1148"/>
<dbReference type="InterPro" id="IPR036388">
    <property type="entry name" value="WH-like_DNA-bd_sf"/>
</dbReference>
<evidence type="ECO:0000256" key="2">
    <source>
        <dbReference type="ARBA" id="ARBA00023082"/>
    </source>
</evidence>
<dbReference type="EMBL" id="AP009389">
    <property type="protein sequence ID" value="BAF59329.1"/>
    <property type="molecule type" value="Genomic_DNA"/>
</dbReference>
<dbReference type="NCBIfam" id="TIGR02937">
    <property type="entry name" value="sigma70-ECF"/>
    <property type="match status" value="1"/>
</dbReference>
<dbReference type="PRINTS" id="PR00046">
    <property type="entry name" value="SIGMA70FCT"/>
</dbReference>
<dbReference type="GO" id="GO:0006352">
    <property type="term" value="P:DNA-templated transcription initiation"/>
    <property type="evidence" value="ECO:0007669"/>
    <property type="project" value="InterPro"/>
</dbReference>
<dbReference type="PANTHER" id="PTHR30385:SF4">
    <property type="entry name" value="RNA POLYMERASE SIGMA-E FACTOR"/>
    <property type="match status" value="1"/>
</dbReference>
<keyword evidence="4" id="KW-0804">Transcription</keyword>
<dbReference type="InterPro" id="IPR007630">
    <property type="entry name" value="RNA_pol_sigma70_r4"/>
</dbReference>
<keyword evidence="2" id="KW-0731">Sigma factor</keyword>
<keyword evidence="1" id="KW-0805">Transcription regulation</keyword>
<accession>A5D356</accession>
<evidence type="ECO:0000256" key="4">
    <source>
        <dbReference type="ARBA" id="ARBA00023163"/>
    </source>
</evidence>
<dbReference type="GO" id="GO:0016987">
    <property type="term" value="F:sigma factor activity"/>
    <property type="evidence" value="ECO:0007669"/>
    <property type="project" value="UniProtKB-KW"/>
</dbReference>
<evidence type="ECO:0000313" key="8">
    <source>
        <dbReference type="Proteomes" id="UP000006556"/>
    </source>
</evidence>
<gene>
    <name evidence="7" type="primary">FliA</name>
    <name evidence="7" type="ordered locus">PTH_1148</name>
</gene>
<dbReference type="InterPro" id="IPR013324">
    <property type="entry name" value="RNA_pol_sigma_r3/r4-like"/>
</dbReference>
<keyword evidence="3" id="KW-0238">DNA-binding</keyword>
<evidence type="ECO:0000259" key="5">
    <source>
        <dbReference type="Pfam" id="PF04542"/>
    </source>
</evidence>
<dbReference type="GO" id="GO:0003677">
    <property type="term" value="F:DNA binding"/>
    <property type="evidence" value="ECO:0007669"/>
    <property type="project" value="UniProtKB-KW"/>
</dbReference>
<dbReference type="Pfam" id="PF04545">
    <property type="entry name" value="Sigma70_r4"/>
    <property type="match status" value="1"/>
</dbReference>
<organism evidence="7 8">
    <name type="scientific">Pelotomaculum thermopropionicum (strain DSM 13744 / JCM 10971 / SI)</name>
    <dbReference type="NCBI Taxonomy" id="370438"/>
    <lineage>
        <taxon>Bacteria</taxon>
        <taxon>Bacillati</taxon>
        <taxon>Bacillota</taxon>
        <taxon>Clostridia</taxon>
        <taxon>Eubacteriales</taxon>
        <taxon>Desulfotomaculaceae</taxon>
        <taxon>Pelotomaculum</taxon>
    </lineage>
</organism>
<keyword evidence="7" id="KW-0240">DNA-directed RNA polymerase</keyword>
<dbReference type="Pfam" id="PF04542">
    <property type="entry name" value="Sigma70_r2"/>
    <property type="match status" value="1"/>
</dbReference>
<feature type="domain" description="RNA polymerase sigma-70 region 4" evidence="6">
    <location>
        <begin position="191"/>
        <end position="238"/>
    </location>
</feature>
<dbReference type="Gene3D" id="1.20.120.1810">
    <property type="match status" value="1"/>
</dbReference>
<evidence type="ECO:0000256" key="3">
    <source>
        <dbReference type="ARBA" id="ARBA00023125"/>
    </source>
</evidence>
<dbReference type="Proteomes" id="UP000006556">
    <property type="component" value="Chromosome"/>
</dbReference>
<keyword evidence="8" id="KW-1185">Reference proteome</keyword>
<evidence type="ECO:0000313" key="7">
    <source>
        <dbReference type="EMBL" id="BAF59329.1"/>
    </source>
</evidence>
<sequence>MLSPGPLGQKGCVQAGNIEAAMAAYLQDGSAESLQKVVEAGTRLVHYFVGLYAPGHSREDLVQSGFEGLLKAAKRYDPGRGVSFSTYASHCIMGEVRHFIRKEASFSRPGWAAGLQERVNRFLEEYLNEKGELPTLDQIAGAVNIRKEGLLQVMRVGWVAPDEIDVSKIRSQRYESFQLPVEDRIVLRQAVEKLTELQRRVIAMLFFKNMTQGEAAEELGITQRKVSRVLHKSLKLLRDIMSP</sequence>
<feature type="domain" description="RNA polymerase sigma-70 region 2" evidence="5">
    <location>
        <begin position="43"/>
        <end position="104"/>
    </location>
</feature>
<dbReference type="InterPro" id="IPR007627">
    <property type="entry name" value="RNA_pol_sigma70_r2"/>
</dbReference>
<evidence type="ECO:0000259" key="6">
    <source>
        <dbReference type="Pfam" id="PF04545"/>
    </source>
</evidence>
<dbReference type="InterPro" id="IPR014284">
    <property type="entry name" value="RNA_pol_sigma-70_dom"/>
</dbReference>
<evidence type="ECO:0000256" key="1">
    <source>
        <dbReference type="ARBA" id="ARBA00023015"/>
    </source>
</evidence>
<dbReference type="GO" id="GO:0000428">
    <property type="term" value="C:DNA-directed RNA polymerase complex"/>
    <property type="evidence" value="ECO:0007669"/>
    <property type="project" value="UniProtKB-KW"/>
</dbReference>
<dbReference type="SUPFAM" id="SSF88946">
    <property type="entry name" value="Sigma2 domain of RNA polymerase sigma factors"/>
    <property type="match status" value="1"/>
</dbReference>
<dbReference type="PANTHER" id="PTHR30385">
    <property type="entry name" value="SIGMA FACTOR F FLAGELLAR"/>
    <property type="match status" value="1"/>
</dbReference>
<dbReference type="InterPro" id="IPR013325">
    <property type="entry name" value="RNA_pol_sigma_r2"/>
</dbReference>
<dbReference type="AlphaFoldDB" id="A5D356"/>
<protein>
    <submittedName>
        <fullName evidence="7">DNA-directed RNA polymerase specialized sigma subunit</fullName>
    </submittedName>
</protein>
<dbReference type="KEGG" id="pth:PTH_1148"/>
<dbReference type="SUPFAM" id="SSF88659">
    <property type="entry name" value="Sigma3 and sigma4 domains of RNA polymerase sigma factors"/>
    <property type="match status" value="1"/>
</dbReference>
<dbReference type="Gene3D" id="1.10.10.10">
    <property type="entry name" value="Winged helix-like DNA-binding domain superfamily/Winged helix DNA-binding domain"/>
    <property type="match status" value="1"/>
</dbReference>
<dbReference type="HOGENOM" id="CLU_014793_8_5_9"/>
<dbReference type="InterPro" id="IPR000943">
    <property type="entry name" value="RNA_pol_sigma70"/>
</dbReference>